<dbReference type="Pfam" id="PF06985">
    <property type="entry name" value="HET"/>
    <property type="match status" value="1"/>
</dbReference>
<comment type="caution">
    <text evidence="2">The sequence shown here is derived from an EMBL/GenBank/DDBJ whole genome shotgun (WGS) entry which is preliminary data.</text>
</comment>
<dbReference type="RefSeq" id="XP_030988547.1">
    <property type="nucleotide sequence ID" value="XM_031136510.1"/>
</dbReference>
<feature type="domain" description="Heterokaryon incompatibility" evidence="1">
    <location>
        <begin position="21"/>
        <end position="107"/>
    </location>
</feature>
<dbReference type="OrthoDB" id="674604at2759"/>
<proteinExistence type="predicted"/>
<evidence type="ECO:0000313" key="2">
    <source>
        <dbReference type="EMBL" id="TPX06836.1"/>
    </source>
</evidence>
<dbReference type="GeneID" id="41969779"/>
<evidence type="ECO:0000259" key="1">
    <source>
        <dbReference type="Pfam" id="PF06985"/>
    </source>
</evidence>
<evidence type="ECO:0000313" key="3">
    <source>
        <dbReference type="Proteomes" id="UP000319257"/>
    </source>
</evidence>
<dbReference type="AlphaFoldDB" id="A0A507AKI7"/>
<accession>A0A507AKI7</accession>
<organism evidence="2 3">
    <name type="scientific">Thyridium curvatum</name>
    <dbReference type="NCBI Taxonomy" id="1093900"/>
    <lineage>
        <taxon>Eukaryota</taxon>
        <taxon>Fungi</taxon>
        <taxon>Dikarya</taxon>
        <taxon>Ascomycota</taxon>
        <taxon>Pezizomycotina</taxon>
        <taxon>Sordariomycetes</taxon>
        <taxon>Sordariomycetidae</taxon>
        <taxon>Thyridiales</taxon>
        <taxon>Thyridiaceae</taxon>
        <taxon>Thyridium</taxon>
    </lineage>
</organism>
<sequence length="429" mass="49356">MRLLNVHTRKLETFVASPPEYAILSHTWEDEEVLYEDICRPRHELSLMKGYKKVSYSCIQATIDGLQYVWIDTCCIDKSSSAELSEAINSMFNWYASSKVCYAYLSDFELPEGREDDLSGLHPCRWFRRGWTLQELIGPHHVVFFDVFWTYIGEKGTSRYGYTKDWHQPTRNLSQHLSTITRIPQSVLNRRYPQDPETVQESLNDFSVSQRMNWTANRGTSRPEDGAYCLMGLFSVNMPLLYGEGGCKAFGRLQEEILRVSRDQSIFAIYDESLFARDASGFVHKDQSVELVELPAARHPDGHAHVSYMESHANNTTTDMFICPLQKCQDCTEEEGRSPIVPTDLYLGILNCALLSDLRKRPVIVLEKLRVEEQVYQKASYLVLVMSGSMDMISVQEMHGVLELYLSRRIGHELERELLYPGHGKLGNY</sequence>
<dbReference type="PANTHER" id="PTHR10622:SF10">
    <property type="entry name" value="HET DOMAIN-CONTAINING PROTEIN"/>
    <property type="match status" value="1"/>
</dbReference>
<dbReference type="PANTHER" id="PTHR10622">
    <property type="entry name" value="HET DOMAIN-CONTAINING PROTEIN"/>
    <property type="match status" value="1"/>
</dbReference>
<dbReference type="STRING" id="1093900.A0A507AKI7"/>
<dbReference type="InParanoid" id="A0A507AKI7"/>
<dbReference type="Proteomes" id="UP000319257">
    <property type="component" value="Unassembled WGS sequence"/>
</dbReference>
<gene>
    <name evidence="2" type="ORF">E0L32_002332</name>
</gene>
<protein>
    <recommendedName>
        <fullName evidence="1">Heterokaryon incompatibility domain-containing protein</fullName>
    </recommendedName>
</protein>
<reference evidence="2 3" key="1">
    <citation type="submission" date="2019-06" db="EMBL/GenBank/DDBJ databases">
        <title>Draft genome sequence of the filamentous fungus Phialemoniopsis curvata isolated from diesel fuel.</title>
        <authorList>
            <person name="Varaljay V.A."/>
            <person name="Lyon W.J."/>
            <person name="Crouch A.L."/>
            <person name="Drake C.E."/>
            <person name="Hollomon J.M."/>
            <person name="Nadeau L.J."/>
            <person name="Nunn H.S."/>
            <person name="Stevenson B.S."/>
            <person name="Bojanowski C.L."/>
            <person name="Crookes-Goodson W.J."/>
        </authorList>
    </citation>
    <scope>NUCLEOTIDE SEQUENCE [LARGE SCALE GENOMIC DNA]</scope>
    <source>
        <strain evidence="2 3">D216</strain>
    </source>
</reference>
<dbReference type="EMBL" id="SKBQ01000009">
    <property type="protein sequence ID" value="TPX06836.1"/>
    <property type="molecule type" value="Genomic_DNA"/>
</dbReference>
<keyword evidence="3" id="KW-1185">Reference proteome</keyword>
<name>A0A507AKI7_9PEZI</name>
<dbReference type="InterPro" id="IPR010730">
    <property type="entry name" value="HET"/>
</dbReference>